<gene>
    <name evidence="1" type="ORF">SAMN05216469_11172</name>
</gene>
<reference evidence="1 2" key="1">
    <citation type="submission" date="2016-10" db="EMBL/GenBank/DDBJ databases">
        <authorList>
            <person name="de Groot N.N."/>
        </authorList>
    </citation>
    <scope>NUCLEOTIDE SEQUENCE [LARGE SCALE GENOMIC DNA]</scope>
    <source>
        <strain evidence="1 2">KH2T6</strain>
    </source>
</reference>
<evidence type="ECO:0000313" key="2">
    <source>
        <dbReference type="Proteomes" id="UP000186015"/>
    </source>
</evidence>
<name>A0A1H7MCJ2_RUMAL</name>
<dbReference type="RefSeq" id="WP_074834126.1">
    <property type="nucleotide sequence ID" value="NZ_FOAT01000011.1"/>
</dbReference>
<organism evidence="1 2">
    <name type="scientific">Ruminococcus albus</name>
    <dbReference type="NCBI Taxonomy" id="1264"/>
    <lineage>
        <taxon>Bacteria</taxon>
        <taxon>Bacillati</taxon>
        <taxon>Bacillota</taxon>
        <taxon>Clostridia</taxon>
        <taxon>Eubacteriales</taxon>
        <taxon>Oscillospiraceae</taxon>
        <taxon>Ruminococcus</taxon>
    </lineage>
</organism>
<proteinExistence type="predicted"/>
<sequence>MANTNTKIVGWTKKKAFDGVIDGRHITSPEKIVFHIETSNVQGHHGVAVDTLKVNIDSPMAHNGDEFMLNGLIGSYIRLDYQIINGRPQLIDITVVSQDGTPLKTDKK</sequence>
<accession>A0A1H7MCJ2</accession>
<dbReference type="AlphaFoldDB" id="A0A1H7MCJ2"/>
<evidence type="ECO:0000313" key="1">
    <source>
        <dbReference type="EMBL" id="SEL08779.1"/>
    </source>
</evidence>
<dbReference type="Proteomes" id="UP000186015">
    <property type="component" value="Unassembled WGS sequence"/>
</dbReference>
<dbReference type="EMBL" id="FOAT01000011">
    <property type="protein sequence ID" value="SEL08779.1"/>
    <property type="molecule type" value="Genomic_DNA"/>
</dbReference>
<protein>
    <submittedName>
        <fullName evidence="1">Uncharacterized protein</fullName>
    </submittedName>
</protein>